<proteinExistence type="predicted"/>
<evidence type="ECO:0008006" key="3">
    <source>
        <dbReference type="Google" id="ProtNLM"/>
    </source>
</evidence>
<dbReference type="RefSeq" id="WP_154078651.1">
    <property type="nucleotide sequence ID" value="NZ_CP045929.1"/>
</dbReference>
<dbReference type="SUPFAM" id="SSF55144">
    <property type="entry name" value="LigT-like"/>
    <property type="match status" value="1"/>
</dbReference>
<dbReference type="Gene3D" id="3.90.1140.10">
    <property type="entry name" value="Cyclic phosphodiesterase"/>
    <property type="match status" value="1"/>
</dbReference>
<keyword evidence="2" id="KW-1185">Reference proteome</keyword>
<evidence type="ECO:0000313" key="1">
    <source>
        <dbReference type="EMBL" id="QGK72085.1"/>
    </source>
</evidence>
<organism evidence="1 2">
    <name type="scientific">Allosaccharopolyspora coralli</name>
    <dbReference type="NCBI Taxonomy" id="2665642"/>
    <lineage>
        <taxon>Bacteria</taxon>
        <taxon>Bacillati</taxon>
        <taxon>Actinomycetota</taxon>
        <taxon>Actinomycetes</taxon>
        <taxon>Pseudonocardiales</taxon>
        <taxon>Pseudonocardiaceae</taxon>
        <taxon>Allosaccharopolyspora</taxon>
    </lineage>
</organism>
<reference evidence="2" key="1">
    <citation type="submission" date="2019-11" db="EMBL/GenBank/DDBJ databases">
        <title>The complete genome sequence of Saccharopolyspora sp. E2A.</title>
        <authorList>
            <person name="Zhang G."/>
        </authorList>
    </citation>
    <scope>NUCLEOTIDE SEQUENCE [LARGE SCALE GENOMIC DNA]</scope>
    <source>
        <strain evidence="2">E2A</strain>
    </source>
</reference>
<gene>
    <name evidence="1" type="ORF">GIY23_06210</name>
</gene>
<sequence>MQHADQVRVHSRWRQDWSSGRTAYAWLLPLTEQPGLRNLVNEYQYALRDLPGFDLVPLEWMHILLQEVGFTDELPESTVDDLLAAGRKSLNGIDPLTLSFHESVVLPEALALPAEPQATVQHLREALRSASESVLGSAIPAEPDETDRHVSLAHSTAEGPGVFAAAVLSGTGVEATTATVPAVTLVKLSRDHSSLEWEKAGEITLG</sequence>
<dbReference type="Proteomes" id="UP000371041">
    <property type="component" value="Chromosome"/>
</dbReference>
<evidence type="ECO:0000313" key="2">
    <source>
        <dbReference type="Proteomes" id="UP000371041"/>
    </source>
</evidence>
<dbReference type="InterPro" id="IPR009097">
    <property type="entry name" value="Cyclic_Pdiesterase"/>
</dbReference>
<dbReference type="KEGG" id="sace:GIY23_06210"/>
<protein>
    <recommendedName>
        <fullName evidence="3">2'-5' RNA ligase family protein</fullName>
    </recommendedName>
</protein>
<dbReference type="Pfam" id="PF13563">
    <property type="entry name" value="2_5_RNA_ligase2"/>
    <property type="match status" value="1"/>
</dbReference>
<dbReference type="AlphaFoldDB" id="A0A5Q3QKN5"/>
<name>A0A5Q3QKN5_9PSEU</name>
<dbReference type="EMBL" id="CP045929">
    <property type="protein sequence ID" value="QGK72085.1"/>
    <property type="molecule type" value="Genomic_DNA"/>
</dbReference>
<accession>A0A5Q3QKN5</accession>